<dbReference type="Proteomes" id="UP000800093">
    <property type="component" value="Unassembled WGS sequence"/>
</dbReference>
<name>A0A9P4JVX9_9PLEO</name>
<reference evidence="2" key="1">
    <citation type="journal article" date="2020" name="Stud. Mycol.">
        <title>101 Dothideomycetes genomes: A test case for predicting lifestyles and emergence of pathogens.</title>
        <authorList>
            <person name="Haridas S."/>
            <person name="Albert R."/>
            <person name="Binder M."/>
            <person name="Bloem J."/>
            <person name="LaButti K."/>
            <person name="Salamov A."/>
            <person name="Andreopoulos B."/>
            <person name="Baker S."/>
            <person name="Barry K."/>
            <person name="Bills G."/>
            <person name="Bluhm B."/>
            <person name="Cannon C."/>
            <person name="Castanera R."/>
            <person name="Culley D."/>
            <person name="Daum C."/>
            <person name="Ezra D."/>
            <person name="Gonzalez J."/>
            <person name="Henrissat B."/>
            <person name="Kuo A."/>
            <person name="Liang C."/>
            <person name="Lipzen A."/>
            <person name="Lutzoni F."/>
            <person name="Magnuson J."/>
            <person name="Mondo S."/>
            <person name="Nolan M."/>
            <person name="Ohm R."/>
            <person name="Pangilinan J."/>
            <person name="Park H.-J."/>
            <person name="Ramirez L."/>
            <person name="Alfaro M."/>
            <person name="Sun H."/>
            <person name="Tritt A."/>
            <person name="Yoshinaga Y."/>
            <person name="Zwiers L.-H."/>
            <person name="Turgeon B."/>
            <person name="Goodwin S."/>
            <person name="Spatafora J."/>
            <person name="Crous P."/>
            <person name="Grigoriev I."/>
        </authorList>
    </citation>
    <scope>NUCLEOTIDE SEQUENCE [LARGE SCALE GENOMIC DNA]</scope>
    <source>
        <strain evidence="2">CBS 304.66</strain>
    </source>
</reference>
<protein>
    <submittedName>
        <fullName evidence="1">Uncharacterized protein</fullName>
    </submittedName>
</protein>
<evidence type="ECO:0000313" key="1">
    <source>
        <dbReference type="EMBL" id="KAF2257947.1"/>
    </source>
</evidence>
<dbReference type="EMBL" id="ML986805">
    <property type="protein sequence ID" value="KAF2257947.1"/>
    <property type="molecule type" value="Genomic_DNA"/>
</dbReference>
<keyword evidence="2" id="KW-1185">Reference proteome</keyword>
<evidence type="ECO:0000313" key="2">
    <source>
        <dbReference type="Proteomes" id="UP000800093"/>
    </source>
</evidence>
<accession>A0A9P4JVX9</accession>
<proteinExistence type="predicted"/>
<organism evidence="1 2">
    <name type="scientific">Lojkania enalia</name>
    <dbReference type="NCBI Taxonomy" id="147567"/>
    <lineage>
        <taxon>Eukaryota</taxon>
        <taxon>Fungi</taxon>
        <taxon>Dikarya</taxon>
        <taxon>Ascomycota</taxon>
        <taxon>Pezizomycotina</taxon>
        <taxon>Dothideomycetes</taxon>
        <taxon>Pleosporomycetidae</taxon>
        <taxon>Pleosporales</taxon>
        <taxon>Pleosporales incertae sedis</taxon>
        <taxon>Lojkania</taxon>
    </lineage>
</organism>
<sequence length="70" mass="8395">ENRTSLTLKALNLKQFRSLRKVVVAYNILKSYLHRRIYNIYSQYIIQLTTLKLTYIEETILIQHILDLKA</sequence>
<feature type="non-terminal residue" evidence="1">
    <location>
        <position position="1"/>
    </location>
</feature>
<gene>
    <name evidence="1" type="ORF">CC78DRAFT_480507</name>
</gene>
<comment type="caution">
    <text evidence="1">The sequence shown here is derived from an EMBL/GenBank/DDBJ whole genome shotgun (WGS) entry which is preliminary data.</text>
</comment>
<dbReference type="AlphaFoldDB" id="A0A9P4JVX9"/>